<organism evidence="5 6">
    <name type="scientific">Rhodopirellula islandica</name>
    <dbReference type="NCBI Taxonomy" id="595434"/>
    <lineage>
        <taxon>Bacteria</taxon>
        <taxon>Pseudomonadati</taxon>
        <taxon>Planctomycetota</taxon>
        <taxon>Planctomycetia</taxon>
        <taxon>Pirellulales</taxon>
        <taxon>Pirellulaceae</taxon>
        <taxon>Rhodopirellula</taxon>
    </lineage>
</organism>
<feature type="compositionally biased region" description="Polar residues" evidence="2">
    <location>
        <begin position="324"/>
        <end position="349"/>
    </location>
</feature>
<dbReference type="GO" id="GO:0003677">
    <property type="term" value="F:DNA binding"/>
    <property type="evidence" value="ECO:0007669"/>
    <property type="project" value="InterPro"/>
</dbReference>
<dbReference type="PATRIC" id="fig|595434.4.peg.3693"/>
<dbReference type="InterPro" id="IPR011990">
    <property type="entry name" value="TPR-like_helical_dom_sf"/>
</dbReference>
<dbReference type="AlphaFoldDB" id="A0A0J1BCH9"/>
<feature type="domain" description="HTH merR-type" evidence="4">
    <location>
        <begin position="174"/>
        <end position="242"/>
    </location>
</feature>
<dbReference type="SMART" id="SM00422">
    <property type="entry name" value="HTH_MERR"/>
    <property type="match status" value="1"/>
</dbReference>
<dbReference type="PANTHER" id="PTHR44998">
    <property type="match status" value="1"/>
</dbReference>
<keyword evidence="1" id="KW-0802">TPR repeat</keyword>
<feature type="compositionally biased region" description="Acidic residues" evidence="2">
    <location>
        <begin position="57"/>
        <end position="72"/>
    </location>
</feature>
<dbReference type="SMART" id="SM00028">
    <property type="entry name" value="TPR"/>
    <property type="match status" value="4"/>
</dbReference>
<evidence type="ECO:0000256" key="2">
    <source>
        <dbReference type="SAM" id="MobiDB-lite"/>
    </source>
</evidence>
<dbReference type="InterPro" id="IPR036420">
    <property type="entry name" value="BRCT_dom_sf"/>
</dbReference>
<feature type="repeat" description="TPR" evidence="1">
    <location>
        <begin position="397"/>
        <end position="430"/>
    </location>
</feature>
<proteinExistence type="predicted"/>
<evidence type="ECO:0000259" key="4">
    <source>
        <dbReference type="PROSITE" id="PS50937"/>
    </source>
</evidence>
<dbReference type="InterPro" id="IPR019734">
    <property type="entry name" value="TPR_rpt"/>
</dbReference>
<dbReference type="Pfam" id="PF13411">
    <property type="entry name" value="MerR_1"/>
    <property type="match status" value="1"/>
</dbReference>
<dbReference type="RefSeq" id="WP_047815232.1">
    <property type="nucleotide sequence ID" value="NZ_LECT01000029.1"/>
</dbReference>
<dbReference type="InterPro" id="IPR009061">
    <property type="entry name" value="DNA-bd_dom_put_sf"/>
</dbReference>
<dbReference type="Gene3D" id="1.25.40.10">
    <property type="entry name" value="Tetratricopeptide repeat domain"/>
    <property type="match status" value="1"/>
</dbReference>
<evidence type="ECO:0000259" key="3">
    <source>
        <dbReference type="PROSITE" id="PS50172"/>
    </source>
</evidence>
<sequence>MLIGYLVGIMPSNDDIESQNDDLANTLDGELEAAHSDTDAIPFDSNRLNDIGRDEIDRDDDDGEEDDAESFDLEPLPSDALSGRRMVIVGRLGGMNRREATNLLRSYGAVVVESEASSVDCIVIGAEESPLAEAELIERATERRGDDADVEILHETDLWQQLGLVDAEQSIRQLHTPAMLAHLLGVSVRVIRRWHRRGLIRPVRTLHKLPYFDFQEVATARRLAAWVASGASPEAIERRIMQWVEVVPNLRRPLDQLSILVEGKHVLLRQGEGLIEPGGQLRFDFDALEGADESAAEVPMDTSILPFSRPGQSIADEFGIRSSDPISARTSSPTAGLSTNGTETATGHDSMQFPPAEDLVDDEDDLLLSAYQAEDSGELEFAIDCYHAVLARDGARSDIHFQIGELLYRIGETIAARERYYAALEVDPDFVEARSSLAGVLAETGQPELAVAAYRGALALHDDYPDVHYNLARILEDLHRSVEAEHHWRRFLQLSPGSPWADEAHARLEELRQSEQSDF</sequence>
<dbReference type="PROSITE" id="PS50937">
    <property type="entry name" value="HTH_MERR_2"/>
    <property type="match status" value="1"/>
</dbReference>
<dbReference type="InterPro" id="IPR001357">
    <property type="entry name" value="BRCT_dom"/>
</dbReference>
<feature type="domain" description="BRCT" evidence="3">
    <location>
        <begin position="76"/>
        <end position="162"/>
    </location>
</feature>
<dbReference type="STRING" id="595434.RISK_003893"/>
<gene>
    <name evidence="5" type="ORF">RISK_003893</name>
</gene>
<evidence type="ECO:0000313" key="5">
    <source>
        <dbReference type="EMBL" id="KLU04307.1"/>
    </source>
</evidence>
<feature type="region of interest" description="Disordered" evidence="2">
    <location>
        <begin position="36"/>
        <end position="76"/>
    </location>
</feature>
<dbReference type="PROSITE" id="PS50172">
    <property type="entry name" value="BRCT"/>
    <property type="match status" value="1"/>
</dbReference>
<dbReference type="EMBL" id="LECT01000029">
    <property type="protein sequence ID" value="KLU04307.1"/>
    <property type="molecule type" value="Genomic_DNA"/>
</dbReference>
<dbReference type="PROSITE" id="PS50005">
    <property type="entry name" value="TPR"/>
    <property type="match status" value="1"/>
</dbReference>
<dbReference type="OrthoDB" id="261498at2"/>
<dbReference type="GO" id="GO:0006355">
    <property type="term" value="P:regulation of DNA-templated transcription"/>
    <property type="evidence" value="ECO:0007669"/>
    <property type="project" value="InterPro"/>
</dbReference>
<dbReference type="Gene3D" id="1.10.1660.10">
    <property type="match status" value="1"/>
</dbReference>
<accession>A0A0J1BCH9</accession>
<dbReference type="Pfam" id="PF13432">
    <property type="entry name" value="TPR_16"/>
    <property type="match status" value="1"/>
</dbReference>
<comment type="caution">
    <text evidence="5">The sequence shown here is derived from an EMBL/GenBank/DDBJ whole genome shotgun (WGS) entry which is preliminary data.</text>
</comment>
<keyword evidence="6" id="KW-1185">Reference proteome</keyword>
<dbReference type="SUPFAM" id="SSF52113">
    <property type="entry name" value="BRCT domain"/>
    <property type="match status" value="1"/>
</dbReference>
<dbReference type="InterPro" id="IPR000551">
    <property type="entry name" value="MerR-type_HTH_dom"/>
</dbReference>
<dbReference type="Gene3D" id="3.40.50.10190">
    <property type="entry name" value="BRCT domain"/>
    <property type="match status" value="1"/>
</dbReference>
<protein>
    <submittedName>
        <fullName evidence="5">TPR repeat protein</fullName>
    </submittedName>
</protein>
<dbReference type="SUPFAM" id="SSF46955">
    <property type="entry name" value="Putative DNA-binding domain"/>
    <property type="match status" value="1"/>
</dbReference>
<name>A0A0J1BCH9_RHOIS</name>
<dbReference type="SUPFAM" id="SSF48452">
    <property type="entry name" value="TPR-like"/>
    <property type="match status" value="1"/>
</dbReference>
<dbReference type="PANTHER" id="PTHR44998:SF1">
    <property type="entry name" value="UDP-N-ACETYLGLUCOSAMINE--PEPTIDE N-ACETYLGLUCOSAMINYLTRANSFERASE 110 KDA SUBUNIT"/>
    <property type="match status" value="1"/>
</dbReference>
<feature type="region of interest" description="Disordered" evidence="2">
    <location>
        <begin position="323"/>
        <end position="353"/>
    </location>
</feature>
<evidence type="ECO:0000313" key="6">
    <source>
        <dbReference type="Proteomes" id="UP000036367"/>
    </source>
</evidence>
<evidence type="ECO:0000256" key="1">
    <source>
        <dbReference type="PROSITE-ProRule" id="PRU00339"/>
    </source>
</evidence>
<reference evidence="5" key="1">
    <citation type="submission" date="2015-05" db="EMBL/GenBank/DDBJ databases">
        <title>Permanent draft genome of Rhodopirellula islandicus K833.</title>
        <authorList>
            <person name="Kizina J."/>
            <person name="Richter M."/>
            <person name="Glockner F.O."/>
            <person name="Harder J."/>
        </authorList>
    </citation>
    <scope>NUCLEOTIDE SEQUENCE [LARGE SCALE GENOMIC DNA]</scope>
    <source>
        <strain evidence="5">K833</strain>
    </source>
</reference>
<dbReference type="Proteomes" id="UP000036367">
    <property type="component" value="Unassembled WGS sequence"/>
</dbReference>